<keyword evidence="4" id="KW-0597">Phosphoprotein</keyword>
<evidence type="ECO:0000256" key="2">
    <source>
        <dbReference type="ARBA" id="ARBA00004236"/>
    </source>
</evidence>
<dbReference type="PROSITE" id="PS50885">
    <property type="entry name" value="HAMP"/>
    <property type="match status" value="1"/>
</dbReference>
<dbReference type="InterPro" id="IPR050428">
    <property type="entry name" value="TCS_sensor_his_kinase"/>
</dbReference>
<dbReference type="AlphaFoldDB" id="A0A8J4DYX0"/>
<dbReference type="Pfam" id="PF00512">
    <property type="entry name" value="HisKA"/>
    <property type="match status" value="1"/>
</dbReference>
<evidence type="ECO:0000256" key="6">
    <source>
        <dbReference type="ARBA" id="ARBA00022692"/>
    </source>
</evidence>
<dbReference type="GO" id="GO:0000155">
    <property type="term" value="F:phosphorelay sensor kinase activity"/>
    <property type="evidence" value="ECO:0007669"/>
    <property type="project" value="InterPro"/>
</dbReference>
<dbReference type="PROSITE" id="PS50109">
    <property type="entry name" value="HIS_KIN"/>
    <property type="match status" value="1"/>
</dbReference>
<evidence type="ECO:0000259" key="13">
    <source>
        <dbReference type="PROSITE" id="PS50885"/>
    </source>
</evidence>
<proteinExistence type="predicted"/>
<dbReference type="InterPro" id="IPR036097">
    <property type="entry name" value="HisK_dim/P_sf"/>
</dbReference>
<accession>A0A8J4DYX0</accession>
<dbReference type="PANTHER" id="PTHR45436">
    <property type="entry name" value="SENSOR HISTIDINE KINASE YKOH"/>
    <property type="match status" value="1"/>
</dbReference>
<evidence type="ECO:0000313" key="14">
    <source>
        <dbReference type="EMBL" id="GIJ55374.1"/>
    </source>
</evidence>
<keyword evidence="6 11" id="KW-0812">Transmembrane</keyword>
<evidence type="ECO:0000256" key="10">
    <source>
        <dbReference type="ARBA" id="ARBA00023136"/>
    </source>
</evidence>
<keyword evidence="9" id="KW-0902">Two-component regulatory system</keyword>
<reference evidence="14" key="1">
    <citation type="submission" date="2021-01" db="EMBL/GenBank/DDBJ databases">
        <title>Whole genome shotgun sequence of Virgisporangium aurantiacum NBRC 16421.</title>
        <authorList>
            <person name="Komaki H."/>
            <person name="Tamura T."/>
        </authorList>
    </citation>
    <scope>NUCLEOTIDE SEQUENCE</scope>
    <source>
        <strain evidence="14">NBRC 16421</strain>
    </source>
</reference>
<dbReference type="SMART" id="SM00387">
    <property type="entry name" value="HATPase_c"/>
    <property type="match status" value="1"/>
</dbReference>
<dbReference type="PRINTS" id="PR00344">
    <property type="entry name" value="BCTRLSENSOR"/>
</dbReference>
<dbReference type="InterPro" id="IPR003594">
    <property type="entry name" value="HATPase_dom"/>
</dbReference>
<name>A0A8J4DYX0_9ACTN</name>
<dbReference type="Gene3D" id="1.10.287.130">
    <property type="match status" value="1"/>
</dbReference>
<dbReference type="Proteomes" id="UP000612585">
    <property type="component" value="Unassembled WGS sequence"/>
</dbReference>
<feature type="domain" description="HAMP" evidence="13">
    <location>
        <begin position="170"/>
        <end position="222"/>
    </location>
</feature>
<evidence type="ECO:0000256" key="9">
    <source>
        <dbReference type="ARBA" id="ARBA00023012"/>
    </source>
</evidence>
<dbReference type="CDD" id="cd00075">
    <property type="entry name" value="HATPase"/>
    <property type="match status" value="1"/>
</dbReference>
<dbReference type="EMBL" id="BOPG01000017">
    <property type="protein sequence ID" value="GIJ55374.1"/>
    <property type="molecule type" value="Genomic_DNA"/>
</dbReference>
<dbReference type="Gene3D" id="3.30.565.10">
    <property type="entry name" value="Histidine kinase-like ATPase, C-terminal domain"/>
    <property type="match status" value="1"/>
</dbReference>
<feature type="domain" description="Histidine kinase" evidence="12">
    <location>
        <begin position="237"/>
        <end position="444"/>
    </location>
</feature>
<dbReference type="SUPFAM" id="SSF55874">
    <property type="entry name" value="ATPase domain of HSP90 chaperone/DNA topoisomerase II/histidine kinase"/>
    <property type="match status" value="1"/>
</dbReference>
<feature type="transmembrane region" description="Helical" evidence="11">
    <location>
        <begin position="148"/>
        <end position="168"/>
    </location>
</feature>
<keyword evidence="5" id="KW-0808">Transferase</keyword>
<keyword evidence="15" id="KW-1185">Reference proteome</keyword>
<dbReference type="InterPro" id="IPR003660">
    <property type="entry name" value="HAMP_dom"/>
</dbReference>
<evidence type="ECO:0000259" key="12">
    <source>
        <dbReference type="PROSITE" id="PS50109"/>
    </source>
</evidence>
<dbReference type="RefSeq" id="WP_203992086.1">
    <property type="nucleotide sequence ID" value="NZ_BOPG01000017.1"/>
</dbReference>
<protein>
    <recommendedName>
        <fullName evidence="3">histidine kinase</fullName>
        <ecNumber evidence="3">2.7.13.3</ecNumber>
    </recommendedName>
</protein>
<evidence type="ECO:0000256" key="5">
    <source>
        <dbReference type="ARBA" id="ARBA00022679"/>
    </source>
</evidence>
<sequence>MRLATRFALACAATVAVLVLLAGLGFLRLARSDIVGELDAQLRTQSLRVRPQAVRVLNRPGPPQRPENGFNVPGGIAVYGNGGWMTVGDHPPVDRLPTKRTGVQTVVGGGQRWRAIAVNIASSDGVGGRLWVFAPPGEPQRQLDRLRLRVGVVTGLAVVVAGLVGWLVGRAATRPLRRLQNRLAALSGRPALRVGGDSGVPEIDEVAAVVDSTLDRYDAQVALTTQALQAARSFAATAAHELRTPLAGIGTNLEVLHRHDDIDPAERAEILGDLIAEHRRAVGLLAMLRILAQGELVTPAQFERVDLAELVDGAVDAARRRHPDATFTATGPAALPVTGWPDGLRCVLDNLLDNAAVHGADRAGRSTVRVTLDDGVTLTVEDGGPGVPPELRPAVFQRFTKSPGSPGSGLGLTLVAQQVSLHGGTIEIGPPPGGRFTVRLLQSPM</sequence>
<dbReference type="InterPro" id="IPR004358">
    <property type="entry name" value="Sig_transdc_His_kin-like_C"/>
</dbReference>
<comment type="caution">
    <text evidence="14">The sequence shown here is derived from an EMBL/GenBank/DDBJ whole genome shotgun (WGS) entry which is preliminary data.</text>
</comment>
<dbReference type="Pfam" id="PF02518">
    <property type="entry name" value="HATPase_c"/>
    <property type="match status" value="1"/>
</dbReference>
<dbReference type="PANTHER" id="PTHR45436:SF5">
    <property type="entry name" value="SENSOR HISTIDINE KINASE TRCS"/>
    <property type="match status" value="1"/>
</dbReference>
<dbReference type="GO" id="GO:0005886">
    <property type="term" value="C:plasma membrane"/>
    <property type="evidence" value="ECO:0007669"/>
    <property type="project" value="UniProtKB-SubCell"/>
</dbReference>
<keyword evidence="8 11" id="KW-1133">Transmembrane helix</keyword>
<gene>
    <name evidence="14" type="ORF">Vau01_028900</name>
</gene>
<dbReference type="InterPro" id="IPR003661">
    <property type="entry name" value="HisK_dim/P_dom"/>
</dbReference>
<dbReference type="SMART" id="SM00388">
    <property type="entry name" value="HisKA"/>
    <property type="match status" value="1"/>
</dbReference>
<evidence type="ECO:0000256" key="1">
    <source>
        <dbReference type="ARBA" id="ARBA00000085"/>
    </source>
</evidence>
<evidence type="ECO:0000313" key="15">
    <source>
        <dbReference type="Proteomes" id="UP000612585"/>
    </source>
</evidence>
<dbReference type="SUPFAM" id="SSF47384">
    <property type="entry name" value="Homodimeric domain of signal transducing histidine kinase"/>
    <property type="match status" value="1"/>
</dbReference>
<dbReference type="InterPro" id="IPR036890">
    <property type="entry name" value="HATPase_C_sf"/>
</dbReference>
<dbReference type="CDD" id="cd00082">
    <property type="entry name" value="HisKA"/>
    <property type="match status" value="1"/>
</dbReference>
<dbReference type="InterPro" id="IPR005467">
    <property type="entry name" value="His_kinase_dom"/>
</dbReference>
<dbReference type="EC" id="2.7.13.3" evidence="3"/>
<evidence type="ECO:0000256" key="4">
    <source>
        <dbReference type="ARBA" id="ARBA00022553"/>
    </source>
</evidence>
<evidence type="ECO:0000256" key="8">
    <source>
        <dbReference type="ARBA" id="ARBA00022989"/>
    </source>
</evidence>
<evidence type="ECO:0000256" key="7">
    <source>
        <dbReference type="ARBA" id="ARBA00022777"/>
    </source>
</evidence>
<keyword evidence="7" id="KW-0418">Kinase</keyword>
<comment type="subcellular location">
    <subcellularLocation>
        <location evidence="2">Cell membrane</location>
    </subcellularLocation>
</comment>
<evidence type="ECO:0000256" key="11">
    <source>
        <dbReference type="SAM" id="Phobius"/>
    </source>
</evidence>
<organism evidence="14 15">
    <name type="scientific">Virgisporangium aurantiacum</name>
    <dbReference type="NCBI Taxonomy" id="175570"/>
    <lineage>
        <taxon>Bacteria</taxon>
        <taxon>Bacillati</taxon>
        <taxon>Actinomycetota</taxon>
        <taxon>Actinomycetes</taxon>
        <taxon>Micromonosporales</taxon>
        <taxon>Micromonosporaceae</taxon>
        <taxon>Virgisporangium</taxon>
    </lineage>
</organism>
<keyword evidence="10 11" id="KW-0472">Membrane</keyword>
<comment type="catalytic activity">
    <reaction evidence="1">
        <text>ATP + protein L-histidine = ADP + protein N-phospho-L-histidine.</text>
        <dbReference type="EC" id="2.7.13.3"/>
    </reaction>
</comment>
<evidence type="ECO:0000256" key="3">
    <source>
        <dbReference type="ARBA" id="ARBA00012438"/>
    </source>
</evidence>